<evidence type="ECO:0000313" key="3">
    <source>
        <dbReference type="Proteomes" id="UP000267289"/>
    </source>
</evidence>
<dbReference type="Gene3D" id="3.50.50.60">
    <property type="entry name" value="FAD/NAD(P)-binding domain"/>
    <property type="match status" value="1"/>
</dbReference>
<reference evidence="2 3" key="1">
    <citation type="submission" date="2018-09" db="EMBL/GenBank/DDBJ databases">
        <authorList>
            <person name="Tagini F."/>
        </authorList>
    </citation>
    <scope>NUCLEOTIDE SEQUENCE [LARGE SCALE GENOMIC DNA]</scope>
    <source>
        <strain evidence="2 3">MK13</strain>
    </source>
</reference>
<evidence type="ECO:0000313" key="2">
    <source>
        <dbReference type="EMBL" id="VBA40680.1"/>
    </source>
</evidence>
<dbReference type="EMBL" id="UPHQ01000165">
    <property type="protein sequence ID" value="VBA40680.1"/>
    <property type="molecule type" value="Genomic_DNA"/>
</dbReference>
<sequence length="89" mass="9069">MLAAALTAEVAAYIDRFADQLDEHGSVDHEAGTPPLGGEHVNPAGRVPPAAGAYVIGPATFPRSGAANPSLTTLTLARHTARTLAADHC</sequence>
<proteinExistence type="predicted"/>
<evidence type="ECO:0000259" key="1">
    <source>
        <dbReference type="Pfam" id="PF05199"/>
    </source>
</evidence>
<organism evidence="2 3">
    <name type="scientific">Mycobacterium innocens</name>
    <dbReference type="NCBI Taxonomy" id="2341083"/>
    <lineage>
        <taxon>Bacteria</taxon>
        <taxon>Bacillati</taxon>
        <taxon>Actinomycetota</taxon>
        <taxon>Actinomycetes</taxon>
        <taxon>Mycobacteriales</taxon>
        <taxon>Mycobacteriaceae</taxon>
        <taxon>Mycobacterium</taxon>
    </lineage>
</organism>
<name>A0A498QA31_9MYCO</name>
<dbReference type="Proteomes" id="UP000267289">
    <property type="component" value="Unassembled WGS sequence"/>
</dbReference>
<dbReference type="InterPro" id="IPR036188">
    <property type="entry name" value="FAD/NAD-bd_sf"/>
</dbReference>
<dbReference type="InterPro" id="IPR007867">
    <property type="entry name" value="GMC_OxRtase_C"/>
</dbReference>
<protein>
    <recommendedName>
        <fullName evidence="1">Glucose-methanol-choline oxidoreductase C-terminal domain-containing protein</fullName>
    </recommendedName>
</protein>
<accession>A0A498QA31</accession>
<dbReference type="AlphaFoldDB" id="A0A498QA31"/>
<gene>
    <name evidence="2" type="ORF">LAUMK13_03176</name>
</gene>
<keyword evidence="3" id="KW-1185">Reference proteome</keyword>
<dbReference type="SUPFAM" id="SSF51905">
    <property type="entry name" value="FAD/NAD(P)-binding domain"/>
    <property type="match status" value="1"/>
</dbReference>
<dbReference type="GO" id="GO:0016614">
    <property type="term" value="F:oxidoreductase activity, acting on CH-OH group of donors"/>
    <property type="evidence" value="ECO:0007669"/>
    <property type="project" value="InterPro"/>
</dbReference>
<dbReference type="Pfam" id="PF05199">
    <property type="entry name" value="GMC_oxred_C"/>
    <property type="match status" value="1"/>
</dbReference>
<feature type="domain" description="Glucose-methanol-choline oxidoreductase C-terminal" evidence="1">
    <location>
        <begin position="17"/>
        <end position="77"/>
    </location>
</feature>